<comment type="caution">
    <text evidence="1">The sequence shown here is derived from an EMBL/GenBank/DDBJ whole genome shotgun (WGS) entry which is preliminary data.</text>
</comment>
<evidence type="ECO:0000313" key="2">
    <source>
        <dbReference type="Proteomes" id="UP001148312"/>
    </source>
</evidence>
<reference evidence="1" key="1">
    <citation type="submission" date="2022-12" db="EMBL/GenBank/DDBJ databases">
        <authorList>
            <person name="Petersen C."/>
        </authorList>
    </citation>
    <scope>NUCLEOTIDE SEQUENCE</scope>
    <source>
        <strain evidence="1">IBT 30728</strain>
    </source>
</reference>
<dbReference type="RefSeq" id="XP_056795021.1">
    <property type="nucleotide sequence ID" value="XM_056930728.1"/>
</dbReference>
<organism evidence="1 2">
    <name type="scientific">Penicillium diatomitis</name>
    <dbReference type="NCBI Taxonomy" id="2819901"/>
    <lineage>
        <taxon>Eukaryota</taxon>
        <taxon>Fungi</taxon>
        <taxon>Dikarya</taxon>
        <taxon>Ascomycota</taxon>
        <taxon>Pezizomycotina</taxon>
        <taxon>Eurotiomycetes</taxon>
        <taxon>Eurotiomycetidae</taxon>
        <taxon>Eurotiales</taxon>
        <taxon>Aspergillaceae</taxon>
        <taxon>Penicillium</taxon>
    </lineage>
</organism>
<keyword evidence="2" id="KW-1185">Reference proteome</keyword>
<gene>
    <name evidence="1" type="ORF">N7539_001124</name>
</gene>
<reference evidence="1" key="2">
    <citation type="journal article" date="2023" name="IMA Fungus">
        <title>Comparative genomic study of the Penicillium genus elucidates a diverse pangenome and 15 lateral gene transfer events.</title>
        <authorList>
            <person name="Petersen C."/>
            <person name="Sorensen T."/>
            <person name="Nielsen M.R."/>
            <person name="Sondergaard T.E."/>
            <person name="Sorensen J.L."/>
            <person name="Fitzpatrick D.A."/>
            <person name="Frisvad J.C."/>
            <person name="Nielsen K.L."/>
        </authorList>
    </citation>
    <scope>NUCLEOTIDE SEQUENCE</scope>
    <source>
        <strain evidence="1">IBT 30728</strain>
    </source>
</reference>
<sequence length="67" mass="7591">MTRHGRSAFNLSLPLWATLEIAWEKTSYRDRSGTDSSFTQLTLSTDEGLDKRGSLLTTDEDPNGEKW</sequence>
<dbReference type="EMBL" id="JAPWDQ010000001">
    <property type="protein sequence ID" value="KAJ5496008.1"/>
    <property type="molecule type" value="Genomic_DNA"/>
</dbReference>
<evidence type="ECO:0000313" key="1">
    <source>
        <dbReference type="EMBL" id="KAJ5496008.1"/>
    </source>
</evidence>
<dbReference type="GeneID" id="81620977"/>
<dbReference type="AlphaFoldDB" id="A0A9W9XN08"/>
<protein>
    <submittedName>
        <fullName evidence="1">Uncharacterized protein</fullName>
    </submittedName>
</protein>
<dbReference type="Proteomes" id="UP001148312">
    <property type="component" value="Unassembled WGS sequence"/>
</dbReference>
<accession>A0A9W9XN08</accession>
<name>A0A9W9XN08_9EURO</name>
<proteinExistence type="predicted"/>